<comment type="caution">
    <text evidence="1">The sequence shown here is derived from an EMBL/GenBank/DDBJ whole genome shotgun (WGS) entry which is preliminary data.</text>
</comment>
<feature type="non-terminal residue" evidence="1">
    <location>
        <position position="1"/>
    </location>
</feature>
<organism evidence="1 2">
    <name type="scientific">Trifolium medium</name>
    <dbReference type="NCBI Taxonomy" id="97028"/>
    <lineage>
        <taxon>Eukaryota</taxon>
        <taxon>Viridiplantae</taxon>
        <taxon>Streptophyta</taxon>
        <taxon>Embryophyta</taxon>
        <taxon>Tracheophyta</taxon>
        <taxon>Spermatophyta</taxon>
        <taxon>Magnoliopsida</taxon>
        <taxon>eudicotyledons</taxon>
        <taxon>Gunneridae</taxon>
        <taxon>Pentapetalae</taxon>
        <taxon>rosids</taxon>
        <taxon>fabids</taxon>
        <taxon>Fabales</taxon>
        <taxon>Fabaceae</taxon>
        <taxon>Papilionoideae</taxon>
        <taxon>50 kb inversion clade</taxon>
        <taxon>NPAAA clade</taxon>
        <taxon>Hologalegina</taxon>
        <taxon>IRL clade</taxon>
        <taxon>Trifolieae</taxon>
        <taxon>Trifolium</taxon>
    </lineage>
</organism>
<reference evidence="1 2" key="1">
    <citation type="journal article" date="2018" name="Front. Plant Sci.">
        <title>Red Clover (Trifolium pratense) and Zigzag Clover (T. medium) - A Picture of Genomic Similarities and Differences.</title>
        <authorList>
            <person name="Dluhosova J."/>
            <person name="Istvanek J."/>
            <person name="Nedelnik J."/>
            <person name="Repkova J."/>
        </authorList>
    </citation>
    <scope>NUCLEOTIDE SEQUENCE [LARGE SCALE GENOMIC DNA]</scope>
    <source>
        <strain evidence="2">cv. 10/8</strain>
        <tissue evidence="1">Leaf</tissue>
    </source>
</reference>
<evidence type="ECO:0000313" key="2">
    <source>
        <dbReference type="Proteomes" id="UP000265520"/>
    </source>
</evidence>
<dbReference type="AlphaFoldDB" id="A0A392PDL3"/>
<protein>
    <submittedName>
        <fullName evidence="1">Uncharacterized protein</fullName>
    </submittedName>
</protein>
<sequence length="60" mass="6826">ESRSKTLKTFISTVFSRPPQPIIFHSTRRSLFLFLTTGADLRPPCHPPATAVIQSPWYLL</sequence>
<proteinExistence type="predicted"/>
<evidence type="ECO:0000313" key="1">
    <source>
        <dbReference type="EMBL" id="MCI09842.1"/>
    </source>
</evidence>
<name>A0A392PDL3_9FABA</name>
<dbReference type="Proteomes" id="UP000265520">
    <property type="component" value="Unassembled WGS sequence"/>
</dbReference>
<keyword evidence="2" id="KW-1185">Reference proteome</keyword>
<accession>A0A392PDL3</accession>
<dbReference type="EMBL" id="LXQA010074096">
    <property type="protein sequence ID" value="MCI09842.1"/>
    <property type="molecule type" value="Genomic_DNA"/>
</dbReference>